<dbReference type="Proteomes" id="UP000235371">
    <property type="component" value="Unassembled WGS sequence"/>
</dbReference>
<keyword evidence="10" id="KW-0479">Metal-binding</keyword>
<keyword evidence="18" id="KW-0539">Nucleus</keyword>
<feature type="region of interest" description="Disordered" evidence="24">
    <location>
        <begin position="1"/>
        <end position="65"/>
    </location>
</feature>
<keyword evidence="27" id="KW-1185">Reference proteome</keyword>
<evidence type="ECO:0000256" key="10">
    <source>
        <dbReference type="ARBA" id="ARBA00022723"/>
    </source>
</evidence>
<dbReference type="Pfam" id="PF03372">
    <property type="entry name" value="Exo_endo_phos"/>
    <property type="match status" value="1"/>
</dbReference>
<keyword evidence="7" id="KW-0963">Cytoplasm</keyword>
<evidence type="ECO:0000256" key="4">
    <source>
        <dbReference type="ARBA" id="ARBA00004496"/>
    </source>
</evidence>
<dbReference type="GO" id="GO:0046872">
    <property type="term" value="F:metal ion binding"/>
    <property type="evidence" value="ECO:0007669"/>
    <property type="project" value="UniProtKB-KW"/>
</dbReference>
<comment type="cofactor">
    <cofactor evidence="2">
        <name>Mg(2+)</name>
        <dbReference type="ChEBI" id="CHEBI:18420"/>
    </cofactor>
</comment>
<evidence type="ECO:0000256" key="3">
    <source>
        <dbReference type="ARBA" id="ARBA00004123"/>
    </source>
</evidence>
<keyword evidence="17" id="KW-0804">Transcription</keyword>
<accession>A0A2J6SH33</accession>
<feature type="region of interest" description="Disordered" evidence="24">
    <location>
        <begin position="144"/>
        <end position="163"/>
    </location>
</feature>
<feature type="region of interest" description="Disordered" evidence="24">
    <location>
        <begin position="202"/>
        <end position="240"/>
    </location>
</feature>
<evidence type="ECO:0000256" key="11">
    <source>
        <dbReference type="ARBA" id="ARBA00022737"/>
    </source>
</evidence>
<dbReference type="SUPFAM" id="SSF52058">
    <property type="entry name" value="L domain-like"/>
    <property type="match status" value="1"/>
</dbReference>
<dbReference type="GO" id="GO:0003723">
    <property type="term" value="F:RNA binding"/>
    <property type="evidence" value="ECO:0007669"/>
    <property type="project" value="UniProtKB-KW"/>
</dbReference>
<evidence type="ECO:0000256" key="20">
    <source>
        <dbReference type="ARBA" id="ARBA00030493"/>
    </source>
</evidence>
<evidence type="ECO:0000256" key="23">
    <source>
        <dbReference type="ARBA" id="ARBA00045495"/>
    </source>
</evidence>
<dbReference type="STRING" id="1095630.A0A2J6SH33"/>
<dbReference type="GeneID" id="36584421"/>
<evidence type="ECO:0000256" key="21">
    <source>
        <dbReference type="ARBA" id="ARBA00031469"/>
    </source>
</evidence>
<dbReference type="Gene3D" id="3.80.10.10">
    <property type="entry name" value="Ribonuclease Inhibitor"/>
    <property type="match status" value="1"/>
</dbReference>
<dbReference type="InterPro" id="IPR001611">
    <property type="entry name" value="Leu-rich_rpt"/>
</dbReference>
<keyword evidence="13" id="KW-0269">Exonuclease</keyword>
<dbReference type="Gene3D" id="3.60.10.10">
    <property type="entry name" value="Endonuclease/exonuclease/phosphatase"/>
    <property type="match status" value="1"/>
</dbReference>
<keyword evidence="15" id="KW-0694">RNA-binding</keyword>
<evidence type="ECO:0000256" key="24">
    <source>
        <dbReference type="SAM" id="MobiDB-lite"/>
    </source>
</evidence>
<keyword evidence="16" id="KW-0805">Transcription regulation</keyword>
<proteinExistence type="inferred from homology"/>
<evidence type="ECO:0000256" key="6">
    <source>
        <dbReference type="ARBA" id="ARBA00012161"/>
    </source>
</evidence>
<keyword evidence="11" id="KW-0677">Repeat</keyword>
<dbReference type="GO" id="GO:0004535">
    <property type="term" value="F:poly(A)-specific ribonuclease activity"/>
    <property type="evidence" value="ECO:0007669"/>
    <property type="project" value="UniProtKB-EC"/>
</dbReference>
<keyword evidence="8" id="KW-0433">Leucine-rich repeat</keyword>
<dbReference type="PROSITE" id="PS51450">
    <property type="entry name" value="LRR"/>
    <property type="match status" value="1"/>
</dbReference>
<comment type="function">
    <text evidence="23">Acts as a catalytic component of the CCR4-NOT core complex, which in the nucleus seems to be a general transcription factor, and in the cytoplasm the major mRNA deadenylase involved in mRNA turnover. Ccr4 has 3'-5' RNase activity with a strong preference for polyadenylated substrates and also low exonuclease activity towards single-stranded DNA.</text>
</comment>
<evidence type="ECO:0000256" key="5">
    <source>
        <dbReference type="ARBA" id="ARBA00010774"/>
    </source>
</evidence>
<dbReference type="AlphaFoldDB" id="A0A2J6SH33"/>
<dbReference type="EC" id="3.1.13.4" evidence="6"/>
<dbReference type="SUPFAM" id="SSF56219">
    <property type="entry name" value="DNase I-like"/>
    <property type="match status" value="1"/>
</dbReference>
<dbReference type="InterPro" id="IPR032675">
    <property type="entry name" value="LRR_dom_sf"/>
</dbReference>
<gene>
    <name evidence="26" type="ORF">K444DRAFT_547998</name>
</gene>
<evidence type="ECO:0000256" key="8">
    <source>
        <dbReference type="ARBA" id="ARBA00022614"/>
    </source>
</evidence>
<comment type="catalytic activity">
    <reaction evidence="1">
        <text>Exonucleolytic cleavage of poly(A) to 5'-AMP.</text>
        <dbReference type="EC" id="3.1.13.4"/>
    </reaction>
</comment>
<evidence type="ECO:0000256" key="12">
    <source>
        <dbReference type="ARBA" id="ARBA00022801"/>
    </source>
</evidence>
<feature type="domain" description="Endonuclease/exonuclease/phosphatase" evidence="25">
    <location>
        <begin position="399"/>
        <end position="745"/>
    </location>
</feature>
<dbReference type="EMBL" id="KZ613914">
    <property type="protein sequence ID" value="PMD50057.1"/>
    <property type="molecule type" value="Genomic_DNA"/>
</dbReference>
<evidence type="ECO:0000256" key="15">
    <source>
        <dbReference type="ARBA" id="ARBA00022884"/>
    </source>
</evidence>
<dbReference type="PANTHER" id="PTHR12121:SF100">
    <property type="entry name" value="POLY(A)-SPECIFIC RIBONUCLEASE"/>
    <property type="match status" value="1"/>
</dbReference>
<evidence type="ECO:0000313" key="27">
    <source>
        <dbReference type="Proteomes" id="UP000235371"/>
    </source>
</evidence>
<evidence type="ECO:0000256" key="22">
    <source>
        <dbReference type="ARBA" id="ARBA00033317"/>
    </source>
</evidence>
<evidence type="ECO:0000256" key="16">
    <source>
        <dbReference type="ARBA" id="ARBA00023015"/>
    </source>
</evidence>
<dbReference type="GO" id="GO:0005737">
    <property type="term" value="C:cytoplasm"/>
    <property type="evidence" value="ECO:0007669"/>
    <property type="project" value="UniProtKB-SubCell"/>
</dbReference>
<comment type="similarity">
    <text evidence="5">Belongs to the CCR4/nocturin family.</text>
</comment>
<dbReference type="OrthoDB" id="428734at2759"/>
<sequence length="780" mass="88164">MADGYRFPQQSAGNYYYPQHTQPHHPRHQIIRNGTPPNNIRSVFSADTPSPSRSPDSHSPAQNLYGMFNQNHQQGQHGRVNGAGGRGMPAMYNFQHQNTHQPQHMQHHANIQQDHPTHTTNGAVLGHHASYSSGVLSNSTPSFTPSNLQNGHSATTRGGQAQQITEHWAEQIRLHKESEKAHSLMMEGAPNHYARLRAGENRGITPAPAQPVAASDDPQDNGESRDLGRMADQQSPLKRQDWHNMDLSGQGLRVLSAPVFNYVFLKELYVASNKLAYLPPTIGQLRHLTLLDVSNNQLVDLPPELGMCVYMKQLLAFDNRIQTLPNELGSLYQLDILGIEGNPIDQGMKQVVIEHGTKKLIERLREEAPVPMPPTPRSMLDLTSGEVSSANRERFKVFSFNILTNEACTERLYGYSPKAALDWEYRKEQVLQEIQSNDADFVCLQEVDTETFKEYFSMKLAYSKYKGVFWPRSRAKTMAESQAKNVDGCATFYKFEEWILLDKQLVDFGNLAINRPDAKNQHDIFNRIMPRDHIAVVCFFENRQTGSRLIVVNTHLYWDPAYCDVKLIQTAILLGEVNRLAEKYAKWPACKDKKSYTLPTEDDDDDDVELAPEITPEPSKEYSSKTQVPLVICADQNSTADSSVFELFAKGSVRPDHPELLGHSYGNFTKDGMEHPFSLRSAYTNLDKTPDALPFTNYTPGFRGVIDHIWYSTNALENTSLLGRVDPEYMRTVPGFPNYHFPSDHLSLMAEFAIKGPKMKKALQEPDFGPSGRRDDRRRT</sequence>
<evidence type="ECO:0000256" key="19">
    <source>
        <dbReference type="ARBA" id="ARBA00023475"/>
    </source>
</evidence>
<evidence type="ECO:0000256" key="17">
    <source>
        <dbReference type="ARBA" id="ARBA00023163"/>
    </source>
</evidence>
<feature type="compositionally biased region" description="Low complexity" evidence="24">
    <location>
        <begin position="49"/>
        <end position="60"/>
    </location>
</feature>
<evidence type="ECO:0000256" key="14">
    <source>
        <dbReference type="ARBA" id="ARBA00022842"/>
    </source>
</evidence>
<dbReference type="CDD" id="cd09097">
    <property type="entry name" value="Deadenylase_CCR4"/>
    <property type="match status" value="1"/>
</dbReference>
<keyword evidence="9" id="KW-0540">Nuclease</keyword>
<protein>
    <recommendedName>
        <fullName evidence="19">CCR4-Not complex 3'-5'-exoribonuclease subunit Ccr4</fullName>
        <ecNumber evidence="6">3.1.13.4</ecNumber>
    </recommendedName>
    <alternativeName>
        <fullName evidence="20">Carbon catabolite repressor protein 4</fullName>
    </alternativeName>
    <alternativeName>
        <fullName evidence="21">Cytoplasmic deadenylase</fullName>
    </alternativeName>
    <alternativeName>
        <fullName evidence="22">Glucose-repressible alcohol dehydrogenase transcriptional effector</fullName>
    </alternativeName>
</protein>
<evidence type="ECO:0000259" key="25">
    <source>
        <dbReference type="Pfam" id="PF03372"/>
    </source>
</evidence>
<keyword evidence="14" id="KW-0460">Magnesium</keyword>
<dbReference type="RefSeq" id="XP_024726961.1">
    <property type="nucleotide sequence ID" value="XM_024876342.1"/>
</dbReference>
<evidence type="ECO:0000256" key="9">
    <source>
        <dbReference type="ARBA" id="ARBA00022722"/>
    </source>
</evidence>
<feature type="region of interest" description="Disordered" evidence="24">
    <location>
        <begin position="760"/>
        <end position="780"/>
    </location>
</feature>
<evidence type="ECO:0000256" key="2">
    <source>
        <dbReference type="ARBA" id="ARBA00001946"/>
    </source>
</evidence>
<dbReference type="InterPro" id="IPR050410">
    <property type="entry name" value="CCR4/nocturin_mRNA_transcr"/>
</dbReference>
<dbReference type="FunFam" id="3.80.10.10:FF:000447">
    <property type="entry name" value="Glucose-repressible alcohol dehydrogenase transcriptional effector"/>
    <property type="match status" value="1"/>
</dbReference>
<evidence type="ECO:0000256" key="18">
    <source>
        <dbReference type="ARBA" id="ARBA00023242"/>
    </source>
</evidence>
<evidence type="ECO:0000256" key="7">
    <source>
        <dbReference type="ARBA" id="ARBA00022490"/>
    </source>
</evidence>
<dbReference type="InParanoid" id="A0A2J6SH33"/>
<evidence type="ECO:0000256" key="13">
    <source>
        <dbReference type="ARBA" id="ARBA00022839"/>
    </source>
</evidence>
<dbReference type="InterPro" id="IPR036691">
    <property type="entry name" value="Endo/exonu/phosph_ase_sf"/>
</dbReference>
<dbReference type="GO" id="GO:0005634">
    <property type="term" value="C:nucleus"/>
    <property type="evidence" value="ECO:0007669"/>
    <property type="project" value="UniProtKB-SubCell"/>
</dbReference>
<dbReference type="InterPro" id="IPR005135">
    <property type="entry name" value="Endo/exonuclease/phosphatase"/>
</dbReference>
<feature type="compositionally biased region" description="Polar residues" evidence="24">
    <location>
        <begin position="35"/>
        <end position="48"/>
    </location>
</feature>
<dbReference type="FunFam" id="3.60.10.10:FF:000037">
    <property type="entry name" value="Glucose-repressible alcohol dehydrogenase transcriptional effector"/>
    <property type="match status" value="1"/>
</dbReference>
<evidence type="ECO:0000256" key="1">
    <source>
        <dbReference type="ARBA" id="ARBA00001663"/>
    </source>
</evidence>
<keyword evidence="12" id="KW-0378">Hydrolase</keyword>
<comment type="subcellular location">
    <subcellularLocation>
        <location evidence="4">Cytoplasm</location>
    </subcellularLocation>
    <subcellularLocation>
        <location evidence="3">Nucleus</location>
    </subcellularLocation>
</comment>
<dbReference type="FunCoup" id="A0A2J6SH33">
    <property type="interactions" value="440"/>
</dbReference>
<name>A0A2J6SH33_9HELO</name>
<evidence type="ECO:0000313" key="26">
    <source>
        <dbReference type="EMBL" id="PMD50057.1"/>
    </source>
</evidence>
<dbReference type="PANTHER" id="PTHR12121">
    <property type="entry name" value="CARBON CATABOLITE REPRESSOR PROTEIN 4"/>
    <property type="match status" value="1"/>
</dbReference>
<organism evidence="26 27">
    <name type="scientific">Hyaloscypha bicolor E</name>
    <dbReference type="NCBI Taxonomy" id="1095630"/>
    <lineage>
        <taxon>Eukaryota</taxon>
        <taxon>Fungi</taxon>
        <taxon>Dikarya</taxon>
        <taxon>Ascomycota</taxon>
        <taxon>Pezizomycotina</taxon>
        <taxon>Leotiomycetes</taxon>
        <taxon>Helotiales</taxon>
        <taxon>Hyaloscyphaceae</taxon>
        <taxon>Hyaloscypha</taxon>
        <taxon>Hyaloscypha bicolor</taxon>
    </lineage>
</organism>
<reference evidence="26 27" key="1">
    <citation type="submission" date="2016-04" db="EMBL/GenBank/DDBJ databases">
        <title>A degradative enzymes factory behind the ericoid mycorrhizal symbiosis.</title>
        <authorList>
            <consortium name="DOE Joint Genome Institute"/>
            <person name="Martino E."/>
            <person name="Morin E."/>
            <person name="Grelet G."/>
            <person name="Kuo A."/>
            <person name="Kohler A."/>
            <person name="Daghino S."/>
            <person name="Barry K."/>
            <person name="Choi C."/>
            <person name="Cichocki N."/>
            <person name="Clum A."/>
            <person name="Copeland A."/>
            <person name="Hainaut M."/>
            <person name="Haridas S."/>
            <person name="Labutti K."/>
            <person name="Lindquist E."/>
            <person name="Lipzen A."/>
            <person name="Khouja H.-R."/>
            <person name="Murat C."/>
            <person name="Ohm R."/>
            <person name="Olson A."/>
            <person name="Spatafora J."/>
            <person name="Veneault-Fourrey C."/>
            <person name="Henrissat B."/>
            <person name="Grigoriev I."/>
            <person name="Martin F."/>
            <person name="Perotto S."/>
        </authorList>
    </citation>
    <scope>NUCLEOTIDE SEQUENCE [LARGE SCALE GENOMIC DNA]</scope>
    <source>
        <strain evidence="26 27">E</strain>
    </source>
</reference>